<dbReference type="PANTHER" id="PTHR12741">
    <property type="entry name" value="LYST-INTERACTING PROTEIN LIP5 DOPAMINE RESPONSIVE PROTEIN DRG-1"/>
    <property type="match status" value="1"/>
</dbReference>
<sequence>PKRRIRIRRDPKGSAVFSAVLDPYDMPITRGDDLVEPYNIIPLHTHTPVADHPSLRFPEVRAASAALRSIGGLRRPPSPRWHLGMDLLDWLALFFGFQNDNVRNQREHLVLHLANAQMRLSPPPDTLDPTVLHSFRTKLLRNYTAWCSYLHVKPNVLVSDHRQELLYVALYLLIWGEAANLRFLPECISYIFHHMAMDLNRILHDHDSLHEPSPHDETNFLERVVKPIYQTLLSEVESSRDGTVAHCKWRNYDDINEFFWSKRCFKNLKWPIDVGSDFFTKRVGKTGFVERRSFWNLFRSFDRLWVMLVLFLQVAIIVALEDRAYPWHALQDRDVQVRLLTIFLTWSALRFLQSLLDLLMQCRLGMKHQITYTSICFTLLYRIIAGWFPRRQLGLE</sequence>
<dbReference type="PANTHER" id="PTHR12741:SF7">
    <property type="entry name" value="CALLOSE SYNTHASE 12"/>
    <property type="match status" value="1"/>
</dbReference>
<evidence type="ECO:0000259" key="2">
    <source>
        <dbReference type="SMART" id="SM01205"/>
    </source>
</evidence>
<feature type="transmembrane region" description="Helical" evidence="1">
    <location>
        <begin position="370"/>
        <end position="388"/>
    </location>
</feature>
<dbReference type="AlphaFoldDB" id="A0A371FVF1"/>
<dbReference type="GO" id="GO:0005886">
    <property type="term" value="C:plasma membrane"/>
    <property type="evidence" value="ECO:0007669"/>
    <property type="project" value="TreeGrafter"/>
</dbReference>
<dbReference type="OrthoDB" id="1880850at2759"/>
<name>A0A371FVF1_MUCPR</name>
<keyword evidence="1" id="KW-0472">Membrane</keyword>
<dbReference type="InterPro" id="IPR026899">
    <property type="entry name" value="FKS1-like_dom1"/>
</dbReference>
<dbReference type="STRING" id="157652.A0A371FVF1"/>
<keyword evidence="1" id="KW-1133">Transmembrane helix</keyword>
<feature type="transmembrane region" description="Helical" evidence="1">
    <location>
        <begin position="301"/>
        <end position="320"/>
    </location>
</feature>
<keyword evidence="1" id="KW-0812">Transmembrane</keyword>
<comment type="caution">
    <text evidence="3">The sequence shown here is derived from an EMBL/GenBank/DDBJ whole genome shotgun (WGS) entry which is preliminary data.</text>
</comment>
<dbReference type="SMART" id="SM01205">
    <property type="entry name" value="FKS1_dom1"/>
    <property type="match status" value="1"/>
</dbReference>
<proteinExistence type="predicted"/>
<dbReference type="EMBL" id="QJKJ01007766">
    <property type="protein sequence ID" value="RDX82023.1"/>
    <property type="molecule type" value="Genomic_DNA"/>
</dbReference>
<feature type="domain" description="1,3-beta-glucan synthase component FKS1-like" evidence="2">
    <location>
        <begin position="162"/>
        <end position="273"/>
    </location>
</feature>
<reference evidence="3" key="1">
    <citation type="submission" date="2018-05" db="EMBL/GenBank/DDBJ databases">
        <title>Draft genome of Mucuna pruriens seed.</title>
        <authorList>
            <person name="Nnadi N.E."/>
            <person name="Vos R."/>
            <person name="Hasami M.H."/>
            <person name="Devisetty U.K."/>
            <person name="Aguiy J.C."/>
        </authorList>
    </citation>
    <scope>NUCLEOTIDE SEQUENCE [LARGE SCALE GENOMIC DNA]</scope>
    <source>
        <strain evidence="3">JCA_2017</strain>
    </source>
</reference>
<gene>
    <name evidence="3" type="primary">CALS12</name>
    <name evidence="3" type="ORF">CR513_37245</name>
</gene>
<evidence type="ECO:0000313" key="3">
    <source>
        <dbReference type="EMBL" id="RDX82023.1"/>
    </source>
</evidence>
<feature type="transmembrane region" description="Helical" evidence="1">
    <location>
        <begin position="340"/>
        <end position="358"/>
    </location>
</feature>
<feature type="non-terminal residue" evidence="3">
    <location>
        <position position="1"/>
    </location>
</feature>
<dbReference type="Proteomes" id="UP000257109">
    <property type="component" value="Unassembled WGS sequence"/>
</dbReference>
<keyword evidence="4" id="KW-1185">Reference proteome</keyword>
<dbReference type="Pfam" id="PF14288">
    <property type="entry name" value="FKS1_dom1"/>
    <property type="match status" value="1"/>
</dbReference>
<protein>
    <submittedName>
        <fullName evidence="3">Callose synthase 12</fullName>
    </submittedName>
</protein>
<evidence type="ECO:0000256" key="1">
    <source>
        <dbReference type="SAM" id="Phobius"/>
    </source>
</evidence>
<evidence type="ECO:0000313" key="4">
    <source>
        <dbReference type="Proteomes" id="UP000257109"/>
    </source>
</evidence>
<dbReference type="GO" id="GO:0046527">
    <property type="term" value="F:glucosyltransferase activity"/>
    <property type="evidence" value="ECO:0007669"/>
    <property type="project" value="TreeGrafter"/>
</dbReference>
<accession>A0A371FVF1</accession>
<organism evidence="3 4">
    <name type="scientific">Mucuna pruriens</name>
    <name type="common">Velvet bean</name>
    <name type="synonym">Dolichos pruriens</name>
    <dbReference type="NCBI Taxonomy" id="157652"/>
    <lineage>
        <taxon>Eukaryota</taxon>
        <taxon>Viridiplantae</taxon>
        <taxon>Streptophyta</taxon>
        <taxon>Embryophyta</taxon>
        <taxon>Tracheophyta</taxon>
        <taxon>Spermatophyta</taxon>
        <taxon>Magnoliopsida</taxon>
        <taxon>eudicotyledons</taxon>
        <taxon>Gunneridae</taxon>
        <taxon>Pentapetalae</taxon>
        <taxon>rosids</taxon>
        <taxon>fabids</taxon>
        <taxon>Fabales</taxon>
        <taxon>Fabaceae</taxon>
        <taxon>Papilionoideae</taxon>
        <taxon>50 kb inversion clade</taxon>
        <taxon>NPAAA clade</taxon>
        <taxon>indigoferoid/millettioid clade</taxon>
        <taxon>Phaseoleae</taxon>
        <taxon>Mucuna</taxon>
    </lineage>
</organism>